<sequence precursor="true">MGVFMQAAAVLMLGGLAAGIAVSQSGRDGASIVEETVPACDQAEYDGAHQDCVLQLANGLLVVRVSEGGTDEWGDPIERADLSFHRADGFTQSFDGTLGSSFMQPTAEDVDGDGDLDLLLPQATGNVNTTSQVWLQGETGFVAAGSINGIGIEPVGGGLMSVAARSSAAEWETTYYIARDNRLIGLFSVSTDFSDGSCAVNDWDGGLAEAGMTLDDATARFCDAD</sequence>
<dbReference type="Proteomes" id="UP000001964">
    <property type="component" value="Chromosome"/>
</dbReference>
<evidence type="ECO:0000313" key="2">
    <source>
        <dbReference type="EMBL" id="ABI65608.1"/>
    </source>
</evidence>
<evidence type="ECO:0008006" key="4">
    <source>
        <dbReference type="Google" id="ProtNLM"/>
    </source>
</evidence>
<dbReference type="AlphaFoldDB" id="Q0AQ29"/>
<keyword evidence="3" id="KW-1185">Reference proteome</keyword>
<gene>
    <name evidence="2" type="ordered locus">Mmar10_1316</name>
</gene>
<keyword evidence="1" id="KW-0732">Signal</keyword>
<reference evidence="2 3" key="1">
    <citation type="submission" date="2006-08" db="EMBL/GenBank/DDBJ databases">
        <title>Complete sequence of Maricaulis maris MCS10.</title>
        <authorList>
            <consortium name="US DOE Joint Genome Institute"/>
            <person name="Copeland A."/>
            <person name="Lucas S."/>
            <person name="Lapidus A."/>
            <person name="Barry K."/>
            <person name="Detter J.C."/>
            <person name="Glavina del Rio T."/>
            <person name="Hammon N."/>
            <person name="Israni S."/>
            <person name="Dalin E."/>
            <person name="Tice H."/>
            <person name="Pitluck S."/>
            <person name="Saunders E."/>
            <person name="Brettin T."/>
            <person name="Bruce D."/>
            <person name="Han C."/>
            <person name="Tapia R."/>
            <person name="Gilna P."/>
            <person name="Schmutz J."/>
            <person name="Larimer F."/>
            <person name="Land M."/>
            <person name="Hauser L."/>
            <person name="Kyrpides N."/>
            <person name="Mikhailova N."/>
            <person name="Viollier P."/>
            <person name="Stephens C."/>
            <person name="Richardson P."/>
        </authorList>
    </citation>
    <scope>NUCLEOTIDE SEQUENCE [LARGE SCALE GENOMIC DNA]</scope>
    <source>
        <strain evidence="2 3">MCS10</strain>
    </source>
</reference>
<dbReference type="EMBL" id="CP000449">
    <property type="protein sequence ID" value="ABI65608.1"/>
    <property type="molecule type" value="Genomic_DNA"/>
</dbReference>
<accession>Q0AQ29</accession>
<dbReference type="STRING" id="394221.Mmar10_1316"/>
<proteinExistence type="predicted"/>
<evidence type="ECO:0000313" key="3">
    <source>
        <dbReference type="Proteomes" id="UP000001964"/>
    </source>
</evidence>
<evidence type="ECO:0000256" key="1">
    <source>
        <dbReference type="SAM" id="SignalP"/>
    </source>
</evidence>
<feature type="signal peptide" evidence="1">
    <location>
        <begin position="1"/>
        <end position="23"/>
    </location>
</feature>
<dbReference type="InterPro" id="IPR028994">
    <property type="entry name" value="Integrin_alpha_N"/>
</dbReference>
<dbReference type="KEGG" id="mmr:Mmar10_1316"/>
<dbReference type="HOGENOM" id="CLU_1228711_0_0_5"/>
<dbReference type="eggNOG" id="ENOG502ZD64">
    <property type="taxonomic scope" value="Bacteria"/>
</dbReference>
<protein>
    <recommendedName>
        <fullName evidence="4">FG-GAP repeat protein</fullName>
    </recommendedName>
</protein>
<organism evidence="2 3">
    <name type="scientific">Maricaulis maris (strain MCS10)</name>
    <name type="common">Caulobacter maris</name>
    <dbReference type="NCBI Taxonomy" id="394221"/>
    <lineage>
        <taxon>Bacteria</taxon>
        <taxon>Pseudomonadati</taxon>
        <taxon>Pseudomonadota</taxon>
        <taxon>Alphaproteobacteria</taxon>
        <taxon>Maricaulales</taxon>
        <taxon>Maricaulaceae</taxon>
        <taxon>Maricaulis</taxon>
    </lineage>
</organism>
<dbReference type="SUPFAM" id="SSF69318">
    <property type="entry name" value="Integrin alpha N-terminal domain"/>
    <property type="match status" value="1"/>
</dbReference>
<name>Q0AQ29_MARMM</name>
<feature type="chain" id="PRO_5004168274" description="FG-GAP repeat protein" evidence="1">
    <location>
        <begin position="24"/>
        <end position="225"/>
    </location>
</feature>